<sequence>MGKYIVQKQKHLGERSSLWNVEDFKEVTMNNKMGDAKFGVSESNKCRSLEEVHHSLGCSRKLIELNLCEYGSLERFPCVNAKSLDLD</sequence>
<dbReference type="Proteomes" id="UP000824120">
    <property type="component" value="Chromosome 12"/>
</dbReference>
<proteinExistence type="predicted"/>
<organism evidence="1 2">
    <name type="scientific">Solanum commersonii</name>
    <name type="common">Commerson's wild potato</name>
    <name type="synonym">Commerson's nightshade</name>
    <dbReference type="NCBI Taxonomy" id="4109"/>
    <lineage>
        <taxon>Eukaryota</taxon>
        <taxon>Viridiplantae</taxon>
        <taxon>Streptophyta</taxon>
        <taxon>Embryophyta</taxon>
        <taxon>Tracheophyta</taxon>
        <taxon>Spermatophyta</taxon>
        <taxon>Magnoliopsida</taxon>
        <taxon>eudicotyledons</taxon>
        <taxon>Gunneridae</taxon>
        <taxon>Pentapetalae</taxon>
        <taxon>asterids</taxon>
        <taxon>lamiids</taxon>
        <taxon>Solanales</taxon>
        <taxon>Solanaceae</taxon>
        <taxon>Solanoideae</taxon>
        <taxon>Solaneae</taxon>
        <taxon>Solanum</taxon>
    </lineage>
</organism>
<dbReference type="AlphaFoldDB" id="A0A9J5W9G5"/>
<protein>
    <submittedName>
        <fullName evidence="1">Uncharacterized protein</fullName>
    </submittedName>
</protein>
<reference evidence="1 2" key="1">
    <citation type="submission" date="2020-09" db="EMBL/GenBank/DDBJ databases">
        <title>De no assembly of potato wild relative species, Solanum commersonii.</title>
        <authorList>
            <person name="Cho K."/>
        </authorList>
    </citation>
    <scope>NUCLEOTIDE SEQUENCE [LARGE SCALE GENOMIC DNA]</scope>
    <source>
        <strain evidence="1">LZ3.2</strain>
        <tissue evidence="1">Leaf</tissue>
    </source>
</reference>
<keyword evidence="2" id="KW-1185">Reference proteome</keyword>
<comment type="caution">
    <text evidence="1">The sequence shown here is derived from an EMBL/GenBank/DDBJ whole genome shotgun (WGS) entry which is preliminary data.</text>
</comment>
<name>A0A9J5W9G5_SOLCO</name>
<dbReference type="EMBL" id="JACXVP010000012">
    <property type="protein sequence ID" value="KAG5572194.1"/>
    <property type="molecule type" value="Genomic_DNA"/>
</dbReference>
<accession>A0A9J5W9G5</accession>
<gene>
    <name evidence="1" type="ORF">H5410_061960</name>
</gene>
<evidence type="ECO:0000313" key="2">
    <source>
        <dbReference type="Proteomes" id="UP000824120"/>
    </source>
</evidence>
<evidence type="ECO:0000313" key="1">
    <source>
        <dbReference type="EMBL" id="KAG5572194.1"/>
    </source>
</evidence>